<sequence length="210" mass="23186">MVHPTAYDYKTITNRKRKKPSAFLPVHRLGEGSSSSEVADHRACLLRQRSESRHLCKSRSASKALRNLCEKLQDLRALIHGGVGFRECVGLRSVSLVLRQSEAVQRRRDPSPIAEKQQRARAPDLGCGGGGCERRPFYQRDCGFELITGGNEPQADDVDARKRFKQWATWGGQSTIENAGAVATMASPSSLREPSRWLGGGISECHSVVD</sequence>
<evidence type="ECO:0000313" key="1">
    <source>
        <dbReference type="EMBL" id="GMN39613.1"/>
    </source>
</evidence>
<organism evidence="1 2">
    <name type="scientific">Ficus carica</name>
    <name type="common">Common fig</name>
    <dbReference type="NCBI Taxonomy" id="3494"/>
    <lineage>
        <taxon>Eukaryota</taxon>
        <taxon>Viridiplantae</taxon>
        <taxon>Streptophyta</taxon>
        <taxon>Embryophyta</taxon>
        <taxon>Tracheophyta</taxon>
        <taxon>Spermatophyta</taxon>
        <taxon>Magnoliopsida</taxon>
        <taxon>eudicotyledons</taxon>
        <taxon>Gunneridae</taxon>
        <taxon>Pentapetalae</taxon>
        <taxon>rosids</taxon>
        <taxon>fabids</taxon>
        <taxon>Rosales</taxon>
        <taxon>Moraceae</taxon>
        <taxon>Ficeae</taxon>
        <taxon>Ficus</taxon>
    </lineage>
</organism>
<proteinExistence type="predicted"/>
<dbReference type="Proteomes" id="UP001187192">
    <property type="component" value="Unassembled WGS sequence"/>
</dbReference>
<accession>A0AA88A5Q5</accession>
<evidence type="ECO:0000313" key="2">
    <source>
        <dbReference type="Proteomes" id="UP001187192"/>
    </source>
</evidence>
<name>A0AA88A5Q5_FICCA</name>
<reference evidence="1" key="1">
    <citation type="submission" date="2023-07" db="EMBL/GenBank/DDBJ databases">
        <title>draft genome sequence of fig (Ficus carica).</title>
        <authorList>
            <person name="Takahashi T."/>
            <person name="Nishimura K."/>
        </authorList>
    </citation>
    <scope>NUCLEOTIDE SEQUENCE</scope>
</reference>
<protein>
    <submittedName>
        <fullName evidence="1">Uncharacterized protein</fullName>
    </submittedName>
</protein>
<dbReference type="AlphaFoldDB" id="A0AA88A5Q5"/>
<keyword evidence="2" id="KW-1185">Reference proteome</keyword>
<gene>
    <name evidence="1" type="ORF">TIFTF001_008838</name>
</gene>
<comment type="caution">
    <text evidence="1">The sequence shown here is derived from an EMBL/GenBank/DDBJ whole genome shotgun (WGS) entry which is preliminary data.</text>
</comment>
<dbReference type="EMBL" id="BTGU01000009">
    <property type="protein sequence ID" value="GMN39613.1"/>
    <property type="molecule type" value="Genomic_DNA"/>
</dbReference>